<evidence type="ECO:0000256" key="3">
    <source>
        <dbReference type="ARBA" id="ARBA00022527"/>
    </source>
</evidence>
<proteinExistence type="inferred from homology"/>
<evidence type="ECO:0000256" key="12">
    <source>
        <dbReference type="PROSITE-ProRule" id="PRU10141"/>
    </source>
</evidence>
<keyword evidence="9 17" id="KW-0418">Kinase</keyword>
<dbReference type="FunFam" id="1.10.510.10:FF:000210">
    <property type="entry name" value="Non-specific serine/threonine protein kinase"/>
    <property type="match status" value="1"/>
</dbReference>
<evidence type="ECO:0000259" key="16">
    <source>
        <dbReference type="PROSITE" id="PS51285"/>
    </source>
</evidence>
<dbReference type="Gene3D" id="3.30.200.20">
    <property type="entry name" value="Phosphorylase Kinase, domain 1"/>
    <property type="match status" value="1"/>
</dbReference>
<accession>J9D6I5</accession>
<reference evidence="18" key="2">
    <citation type="submission" date="2015-07" db="EMBL/GenBank/DDBJ databases">
        <title>Contrasting host-pathogen interactions and genome evolution in two generalist and specialist microsporidian pathogens of mosquitoes.</title>
        <authorList>
            <consortium name="The Broad Institute Genomics Platform"/>
            <consortium name="The Broad Institute Genome Sequencing Center for Infectious Disease"/>
            <person name="Cuomo C.A."/>
            <person name="Sanscrainte N.D."/>
            <person name="Goldberg J.M."/>
            <person name="Heiman D."/>
            <person name="Young S."/>
            <person name="Zeng Q."/>
            <person name="Becnel J.J."/>
            <person name="Birren B.W."/>
        </authorList>
    </citation>
    <scope>NUCLEOTIDE SEQUENCE [LARGE SCALE GENOMIC DNA]</scope>
    <source>
        <strain evidence="18">USNM 41457</strain>
    </source>
</reference>
<comment type="similarity">
    <text evidence="1">Belongs to the protein kinase superfamily. AGC Ser/Thr protein kinase family. PKC subfamily.</text>
</comment>
<evidence type="ECO:0000313" key="18">
    <source>
        <dbReference type="Proteomes" id="UP000003163"/>
    </source>
</evidence>
<dbReference type="SMART" id="SM00220">
    <property type="entry name" value="S_TKc"/>
    <property type="match status" value="1"/>
</dbReference>
<dbReference type="STRING" id="1003232.J9D6I5"/>
<dbReference type="Proteomes" id="UP000003163">
    <property type="component" value="Unassembled WGS sequence"/>
</dbReference>
<evidence type="ECO:0000256" key="1">
    <source>
        <dbReference type="ARBA" id="ARBA00005490"/>
    </source>
</evidence>
<dbReference type="GO" id="GO:0005524">
    <property type="term" value="F:ATP binding"/>
    <property type="evidence" value="ECO:0007669"/>
    <property type="project" value="UniProtKB-UniRule"/>
</dbReference>
<dbReference type="InterPro" id="IPR046349">
    <property type="entry name" value="C1-like_sf"/>
</dbReference>
<dbReference type="HOGENOM" id="CLU_000288_54_5_1"/>
<organism evidence="17 18">
    <name type="scientific">Edhazardia aedis (strain USNM 41457)</name>
    <name type="common">Microsporidian parasite</name>
    <dbReference type="NCBI Taxonomy" id="1003232"/>
    <lineage>
        <taxon>Eukaryota</taxon>
        <taxon>Fungi</taxon>
        <taxon>Fungi incertae sedis</taxon>
        <taxon>Microsporidia</taxon>
        <taxon>Edhazardia</taxon>
    </lineage>
</organism>
<keyword evidence="8" id="KW-0863">Zinc-finger</keyword>
<dbReference type="InterPro" id="IPR017441">
    <property type="entry name" value="Protein_kinase_ATP_BS"/>
</dbReference>
<keyword evidence="11 12" id="KW-0067">ATP-binding</keyword>
<feature type="domain" description="Phorbol-ester/DAG-type" evidence="15">
    <location>
        <begin position="302"/>
        <end position="351"/>
    </location>
</feature>
<keyword evidence="6" id="KW-0479">Metal-binding</keyword>
<dbReference type="PROSITE" id="PS00107">
    <property type="entry name" value="PROTEIN_KINASE_ATP"/>
    <property type="match status" value="1"/>
</dbReference>
<evidence type="ECO:0000256" key="10">
    <source>
        <dbReference type="ARBA" id="ARBA00022833"/>
    </source>
</evidence>
<keyword evidence="7 12" id="KW-0547">Nucleotide-binding</keyword>
<evidence type="ECO:0000256" key="7">
    <source>
        <dbReference type="ARBA" id="ARBA00022741"/>
    </source>
</evidence>
<keyword evidence="10" id="KW-0862">Zinc</keyword>
<sequence>MEDEELAEKTLKALKNVLKFAKGADKATIEYRINELETRHERAKEIHFNYQVPRKRIEEKIYKETSIMNVIKKTLAEEGSKNEELNSKLRLLENKLFFLNNQLDTVDRSDIKIDFHAITGTVKFTIEEISINPAFTCRSIQFFIDDIEQESILPDFTGELAFKMRRNYEFEMILHGNGETIISMAFFPCQFFLDQNGRYVQRMQFNDAFIKLKILFVKEGGLMRQNAKIMRVVKFGHVLEDFNKVAPYYCCVCNKLGNLFSHAYRCVSCRFTCHKMCSDHILFFCPLAPKEKEYYHKGYNIPHCLKPKLSLGLSWCIHCGCRIEAAGDCFKCFRCNVFVHGECEKFVFPACLIDEKYRFAISQYNPPPPIYAPTRDGTQLSDFKLLKVLGRGSFGKVFLAKHIEHKRIVALKTLKKENLINSNEVAYLEFERKTLFFASHSNCPYLMKMYYCFQDDRYIYFGTELLPGGDLFHHISKRKFTHSEIKIYACEILSGLGYLHQNNIIYRDMKLDNLLLTDKGHIKIVDFGLAKDGIGPNDETFTYCGTLDTIAPEVVSNEGYTRAADWYSYGVVLYELYECEPVFDGETIEQINNSILHDTPKFTEKTPEDAKDLISKLLEKDPKKRIGYGVGDHKDIAKHEYFKNIDWNVINSCQHDAEFIPDTNIEANFDEEYTAENVTLSPCKPSTQYDHYFVNFR</sequence>
<dbReference type="PROSITE" id="PS00479">
    <property type="entry name" value="ZF_DAG_PE_1"/>
    <property type="match status" value="1"/>
</dbReference>
<evidence type="ECO:0000256" key="9">
    <source>
        <dbReference type="ARBA" id="ARBA00022777"/>
    </source>
</evidence>
<dbReference type="Gene3D" id="1.10.510.10">
    <property type="entry name" value="Transferase(Phosphotransferase) domain 1"/>
    <property type="match status" value="1"/>
</dbReference>
<dbReference type="InParanoid" id="J9D6I5"/>
<reference evidence="17 18" key="1">
    <citation type="submission" date="2011-08" db="EMBL/GenBank/DDBJ databases">
        <authorList>
            <person name="Liu Z.J."/>
            <person name="Shi F.L."/>
            <person name="Lu J.Q."/>
            <person name="Li M."/>
            <person name="Wang Z.L."/>
        </authorList>
    </citation>
    <scope>NUCLEOTIDE SEQUENCE [LARGE SCALE GENOMIC DNA]</scope>
    <source>
        <strain evidence="17 18">USNM 41457</strain>
    </source>
</reference>
<dbReference type="InterPro" id="IPR011009">
    <property type="entry name" value="Kinase-like_dom_sf"/>
</dbReference>
<dbReference type="PROSITE" id="PS50011">
    <property type="entry name" value="PROTEIN_KINASE_DOM"/>
    <property type="match status" value="1"/>
</dbReference>
<feature type="binding site" evidence="12">
    <location>
        <position position="412"/>
    </location>
    <ligand>
        <name>ATP</name>
        <dbReference type="ChEBI" id="CHEBI:30616"/>
    </ligand>
</feature>
<dbReference type="SUPFAM" id="SSF57889">
    <property type="entry name" value="Cysteine-rich domain"/>
    <property type="match status" value="2"/>
</dbReference>
<dbReference type="InterPro" id="IPR000961">
    <property type="entry name" value="AGC-kinase_C"/>
</dbReference>
<dbReference type="PROSITE" id="PS50081">
    <property type="entry name" value="ZF_DAG_PE_2"/>
    <property type="match status" value="2"/>
</dbReference>
<dbReference type="GO" id="GO:0004697">
    <property type="term" value="F:diacylglycerol-dependent serine/threonine kinase activity"/>
    <property type="evidence" value="ECO:0007669"/>
    <property type="project" value="UniProtKB-EC"/>
</dbReference>
<keyword evidence="4" id="KW-0597">Phosphoprotein</keyword>
<feature type="coiled-coil region" evidence="13">
    <location>
        <begin position="75"/>
        <end position="102"/>
    </location>
</feature>
<feature type="domain" description="Protein kinase" evidence="14">
    <location>
        <begin position="383"/>
        <end position="642"/>
    </location>
</feature>
<evidence type="ECO:0000256" key="13">
    <source>
        <dbReference type="SAM" id="Coils"/>
    </source>
</evidence>
<dbReference type="Gene3D" id="3.30.60.20">
    <property type="match status" value="1"/>
</dbReference>
<dbReference type="InterPro" id="IPR002219">
    <property type="entry name" value="PKC_DAG/PE"/>
</dbReference>
<evidence type="ECO:0000256" key="6">
    <source>
        <dbReference type="ARBA" id="ARBA00022723"/>
    </source>
</evidence>
<dbReference type="Pfam" id="PF00069">
    <property type="entry name" value="Pkinase"/>
    <property type="match status" value="1"/>
</dbReference>
<evidence type="ECO:0000256" key="2">
    <source>
        <dbReference type="ARBA" id="ARBA00012429"/>
    </source>
</evidence>
<evidence type="ECO:0000313" key="17">
    <source>
        <dbReference type="EMBL" id="EJW03124.1"/>
    </source>
</evidence>
<keyword evidence="5" id="KW-0808">Transferase</keyword>
<evidence type="ECO:0000259" key="14">
    <source>
        <dbReference type="PROSITE" id="PS50011"/>
    </source>
</evidence>
<evidence type="ECO:0000256" key="5">
    <source>
        <dbReference type="ARBA" id="ARBA00022679"/>
    </source>
</evidence>
<name>J9D6I5_EDHAE</name>
<gene>
    <name evidence="17" type="ORF">EDEG_02495</name>
</gene>
<keyword evidence="3" id="KW-0723">Serine/threonine-protein kinase</keyword>
<dbReference type="SUPFAM" id="SSF56112">
    <property type="entry name" value="Protein kinase-like (PK-like)"/>
    <property type="match status" value="1"/>
</dbReference>
<dbReference type="GO" id="GO:0008270">
    <property type="term" value="F:zinc ion binding"/>
    <property type="evidence" value="ECO:0007669"/>
    <property type="project" value="UniProtKB-KW"/>
</dbReference>
<feature type="domain" description="AGC-kinase C-terminal" evidence="16">
    <location>
        <begin position="643"/>
        <end position="697"/>
    </location>
</feature>
<evidence type="ECO:0000256" key="4">
    <source>
        <dbReference type="ARBA" id="ARBA00022553"/>
    </source>
</evidence>
<evidence type="ECO:0000256" key="11">
    <source>
        <dbReference type="ARBA" id="ARBA00022840"/>
    </source>
</evidence>
<dbReference type="PANTHER" id="PTHR24351">
    <property type="entry name" value="RIBOSOMAL PROTEIN S6 KINASE"/>
    <property type="match status" value="1"/>
</dbReference>
<dbReference type="FunCoup" id="J9D6I5">
    <property type="interactions" value="73"/>
</dbReference>
<protein>
    <recommendedName>
        <fullName evidence="2">protein kinase C</fullName>
        <ecNumber evidence="2">2.7.11.13</ecNumber>
    </recommendedName>
</protein>
<feature type="domain" description="Phorbol-ester/DAG-type" evidence="15">
    <location>
        <begin position="236"/>
        <end position="285"/>
    </location>
</feature>
<keyword evidence="13" id="KW-0175">Coiled coil</keyword>
<keyword evidence="18" id="KW-1185">Reference proteome</keyword>
<dbReference type="EMBL" id="AFBI03000045">
    <property type="protein sequence ID" value="EJW03124.1"/>
    <property type="molecule type" value="Genomic_DNA"/>
</dbReference>
<dbReference type="EC" id="2.7.11.13" evidence="2"/>
<dbReference type="CDD" id="cd00029">
    <property type="entry name" value="C1"/>
    <property type="match status" value="1"/>
</dbReference>
<dbReference type="AlphaFoldDB" id="J9D6I5"/>
<dbReference type="OMA" id="MTKNPNM"/>
<dbReference type="VEuPathDB" id="MicrosporidiaDB:EDEG_02495"/>
<comment type="caution">
    <text evidence="17">The sequence shown here is derived from an EMBL/GenBank/DDBJ whole genome shotgun (WGS) entry which is preliminary data.</text>
</comment>
<dbReference type="InterPro" id="IPR000719">
    <property type="entry name" value="Prot_kinase_dom"/>
</dbReference>
<dbReference type="OrthoDB" id="63267at2759"/>
<dbReference type="PROSITE" id="PS51285">
    <property type="entry name" value="AGC_KINASE_CTER"/>
    <property type="match status" value="1"/>
</dbReference>
<dbReference type="PROSITE" id="PS00108">
    <property type="entry name" value="PROTEIN_KINASE_ST"/>
    <property type="match status" value="1"/>
</dbReference>
<evidence type="ECO:0000256" key="8">
    <source>
        <dbReference type="ARBA" id="ARBA00022771"/>
    </source>
</evidence>
<evidence type="ECO:0000259" key="15">
    <source>
        <dbReference type="PROSITE" id="PS50081"/>
    </source>
</evidence>
<dbReference type="InterPro" id="IPR008271">
    <property type="entry name" value="Ser/Thr_kinase_AS"/>
</dbReference>